<dbReference type="HAMAP" id="MF_01527_B">
    <property type="entry name" value="GTP_cyclohydrol_B"/>
    <property type="match status" value="1"/>
</dbReference>
<evidence type="ECO:0000313" key="3">
    <source>
        <dbReference type="EMBL" id="MDQ8194843.1"/>
    </source>
</evidence>
<sequence>MKSDSSPTSPNQLKASAPKLSKIYDRDFVLTDEYRAAMPDMQNADAQLIFGANVPILKVGISNFRLPLRYITSSSDTLTLETSVTGTVSLEANQKGINMSRIMRVFYTFQDRIFTPDLLNEILLQYKEEINAHRAQLKLSFEYPMLKPSLRSGLEGWQYYRAAFEGRLDELNRFRKYIHFDFIYSSACPCSSELSEHARASRDVYGIPHSQRSTARVSVEVAEGEHLNIERIQELCLDALQTETQVMVKREDEQAFAEMNGAFAKFVEDAARLLYEQLDSEPKIADFQVACAHLESLHSHDAVAVINKGVPGGFTGQFDDFKSLLR</sequence>
<keyword evidence="1 2" id="KW-0378">Hydrolase</keyword>
<organism evidence="3 4">
    <name type="scientific">Thalassobacterium sedimentorum</name>
    <dbReference type="NCBI Taxonomy" id="3041258"/>
    <lineage>
        <taxon>Bacteria</taxon>
        <taxon>Pseudomonadati</taxon>
        <taxon>Verrucomicrobiota</taxon>
        <taxon>Opitutia</taxon>
        <taxon>Puniceicoccales</taxon>
        <taxon>Coraliomargaritaceae</taxon>
        <taxon>Thalassobacterium</taxon>
    </lineage>
</organism>
<dbReference type="InterPro" id="IPR022838">
    <property type="entry name" value="GTP_cyclohydrolase_FolE2"/>
</dbReference>
<dbReference type="Gene3D" id="3.10.270.10">
    <property type="entry name" value="Urate Oxidase"/>
    <property type="match status" value="1"/>
</dbReference>
<comment type="pathway">
    <text evidence="2">Cofactor biosynthesis; 7,8-dihydroneopterin triphosphate biosynthesis; 7,8-dihydroneopterin triphosphate from GTP: step 1/1.</text>
</comment>
<dbReference type="RefSeq" id="WP_308985310.1">
    <property type="nucleotide sequence ID" value="NZ_JARXIC010000015.1"/>
</dbReference>
<proteinExistence type="inferred from homology"/>
<evidence type="ECO:0000256" key="2">
    <source>
        <dbReference type="HAMAP-Rule" id="MF_01527"/>
    </source>
</evidence>
<comment type="similarity">
    <text evidence="2">Belongs to the GTP cyclohydrolase IV family.</text>
</comment>
<comment type="caution">
    <text evidence="3">The sequence shown here is derived from an EMBL/GenBank/DDBJ whole genome shotgun (WGS) entry which is preliminary data.</text>
</comment>
<evidence type="ECO:0000313" key="4">
    <source>
        <dbReference type="Proteomes" id="UP001243717"/>
    </source>
</evidence>
<dbReference type="PANTHER" id="PTHR36445:SF1">
    <property type="entry name" value="GTP CYCLOHYDROLASE MPTA"/>
    <property type="match status" value="1"/>
</dbReference>
<evidence type="ECO:0000256" key="1">
    <source>
        <dbReference type="ARBA" id="ARBA00022801"/>
    </source>
</evidence>
<dbReference type="Proteomes" id="UP001243717">
    <property type="component" value="Unassembled WGS sequence"/>
</dbReference>
<dbReference type="Pfam" id="PF02649">
    <property type="entry name" value="GCHY-1"/>
    <property type="match status" value="1"/>
</dbReference>
<dbReference type="EMBL" id="JARXIC010000015">
    <property type="protein sequence ID" value="MDQ8194843.1"/>
    <property type="molecule type" value="Genomic_DNA"/>
</dbReference>
<accession>A0ABU1AML0</accession>
<dbReference type="GO" id="GO:0003934">
    <property type="term" value="F:GTP cyclohydrolase I activity"/>
    <property type="evidence" value="ECO:0007669"/>
    <property type="project" value="UniProtKB-EC"/>
</dbReference>
<name>A0ABU1AML0_9BACT</name>
<dbReference type="InterPro" id="IPR003801">
    <property type="entry name" value="GTP_cyclohydrolase_FolE2/MptA"/>
</dbReference>
<comment type="catalytic activity">
    <reaction evidence="2">
        <text>GTP + H2O = 7,8-dihydroneopterin 3'-triphosphate + formate + H(+)</text>
        <dbReference type="Rhea" id="RHEA:17473"/>
        <dbReference type="ChEBI" id="CHEBI:15377"/>
        <dbReference type="ChEBI" id="CHEBI:15378"/>
        <dbReference type="ChEBI" id="CHEBI:15740"/>
        <dbReference type="ChEBI" id="CHEBI:37565"/>
        <dbReference type="ChEBI" id="CHEBI:58462"/>
        <dbReference type="EC" id="3.5.4.16"/>
    </reaction>
</comment>
<dbReference type="PANTHER" id="PTHR36445">
    <property type="entry name" value="GTP CYCLOHYDROLASE MPTA"/>
    <property type="match status" value="1"/>
</dbReference>
<dbReference type="NCBIfam" id="NF010200">
    <property type="entry name" value="PRK13674.1-1"/>
    <property type="match status" value="1"/>
</dbReference>
<dbReference type="EC" id="3.5.4.16" evidence="2"/>
<feature type="site" description="May be catalytically important" evidence="2">
    <location>
        <position position="188"/>
    </location>
</feature>
<reference evidence="3 4" key="1">
    <citation type="submission" date="2023-04" db="EMBL/GenBank/DDBJ databases">
        <title>A novel bacteria isolated from coastal sediment.</title>
        <authorList>
            <person name="Liu X.-J."/>
            <person name="Du Z.-J."/>
        </authorList>
    </citation>
    <scope>NUCLEOTIDE SEQUENCE [LARGE SCALE GENOMIC DNA]</scope>
    <source>
        <strain evidence="3 4">SDUM461004</strain>
    </source>
</reference>
<keyword evidence="4" id="KW-1185">Reference proteome</keyword>
<gene>
    <name evidence="2 3" type="primary">folE2</name>
    <name evidence="3" type="ORF">QEH59_10430</name>
</gene>
<comment type="function">
    <text evidence="2">Converts GTP to 7,8-dihydroneopterin triphosphate.</text>
</comment>
<protein>
    <recommendedName>
        <fullName evidence="2">GTP cyclohydrolase FolE2</fullName>
        <ecNumber evidence="2">3.5.4.16</ecNumber>
    </recommendedName>
</protein>